<dbReference type="PATRIC" id="fig|1195763.3.peg.2455"/>
<accession>A0A0J1H0P0</accession>
<evidence type="ECO:0000313" key="2">
    <source>
        <dbReference type="Proteomes" id="UP000036097"/>
    </source>
</evidence>
<keyword evidence="2" id="KW-1185">Reference proteome</keyword>
<protein>
    <submittedName>
        <fullName evidence="1">Membrane protein</fullName>
    </submittedName>
</protein>
<name>A0A0J1H0P0_9GAMM</name>
<dbReference type="Proteomes" id="UP000036097">
    <property type="component" value="Unassembled WGS sequence"/>
</dbReference>
<organism evidence="1 2">
    <name type="scientific">Photobacterium aquae</name>
    <dbReference type="NCBI Taxonomy" id="1195763"/>
    <lineage>
        <taxon>Bacteria</taxon>
        <taxon>Pseudomonadati</taxon>
        <taxon>Pseudomonadota</taxon>
        <taxon>Gammaproteobacteria</taxon>
        <taxon>Vibrionales</taxon>
        <taxon>Vibrionaceae</taxon>
        <taxon>Photobacterium</taxon>
    </lineage>
</organism>
<dbReference type="AlphaFoldDB" id="A0A0J1H0P0"/>
<proteinExistence type="predicted"/>
<dbReference type="InterPro" id="IPR025985">
    <property type="entry name" value="YnbE"/>
</dbReference>
<sequence length="71" mass="8052">MDIQLKITFIPLLFAIFSLLFMAGIVGCTPTVQVATSDKPIEINLNVKIEHEIRIKVDKEIDELFSDDDVF</sequence>
<dbReference type="OrthoDB" id="9807866at2"/>
<reference evidence="1 2" key="1">
    <citation type="submission" date="2015-05" db="EMBL/GenBank/DDBJ databases">
        <title>Photobacterium galathea sp. nov.</title>
        <authorList>
            <person name="Machado H."/>
            <person name="Gram L."/>
        </authorList>
    </citation>
    <scope>NUCLEOTIDE SEQUENCE [LARGE SCALE GENOMIC DNA]</scope>
    <source>
        <strain evidence="1 2">CGMCC 1.12159</strain>
    </source>
</reference>
<gene>
    <name evidence="1" type="ORF">ABT56_11655</name>
</gene>
<dbReference type="EMBL" id="LDOT01000014">
    <property type="protein sequence ID" value="KLV05369.1"/>
    <property type="molecule type" value="Genomic_DNA"/>
</dbReference>
<dbReference type="Pfam" id="PF13617">
    <property type="entry name" value="Lipoprotein_19"/>
    <property type="match status" value="1"/>
</dbReference>
<comment type="caution">
    <text evidence="1">The sequence shown here is derived from an EMBL/GenBank/DDBJ whole genome shotgun (WGS) entry which is preliminary data.</text>
</comment>
<evidence type="ECO:0000313" key="1">
    <source>
        <dbReference type="EMBL" id="KLV05369.1"/>
    </source>
</evidence>
<dbReference type="STRING" id="1195763.ABT56_11655"/>
<dbReference type="RefSeq" id="WP_047879050.1">
    <property type="nucleotide sequence ID" value="NZ_LDOT01000014.1"/>
</dbReference>
<dbReference type="PROSITE" id="PS51257">
    <property type="entry name" value="PROKAR_LIPOPROTEIN"/>
    <property type="match status" value="1"/>
</dbReference>